<organism evidence="3 4">
    <name type="scientific">Halteria grandinella</name>
    <dbReference type="NCBI Taxonomy" id="5974"/>
    <lineage>
        <taxon>Eukaryota</taxon>
        <taxon>Sar</taxon>
        <taxon>Alveolata</taxon>
        <taxon>Ciliophora</taxon>
        <taxon>Intramacronucleata</taxon>
        <taxon>Spirotrichea</taxon>
        <taxon>Stichotrichia</taxon>
        <taxon>Sporadotrichida</taxon>
        <taxon>Halteriidae</taxon>
        <taxon>Halteria</taxon>
    </lineage>
</organism>
<feature type="transmembrane region" description="Helical" evidence="2">
    <location>
        <begin position="41"/>
        <end position="60"/>
    </location>
</feature>
<dbReference type="AlphaFoldDB" id="A0A8J8NW91"/>
<proteinExistence type="predicted"/>
<dbReference type="Proteomes" id="UP000785679">
    <property type="component" value="Unassembled WGS sequence"/>
</dbReference>
<keyword evidence="2" id="KW-1133">Transmembrane helix</keyword>
<protein>
    <submittedName>
        <fullName evidence="3">Uncharacterized protein</fullName>
    </submittedName>
</protein>
<comment type="caution">
    <text evidence="3">The sequence shown here is derived from an EMBL/GenBank/DDBJ whole genome shotgun (WGS) entry which is preliminary data.</text>
</comment>
<feature type="compositionally biased region" description="Polar residues" evidence="1">
    <location>
        <begin position="17"/>
        <end position="27"/>
    </location>
</feature>
<evidence type="ECO:0000313" key="3">
    <source>
        <dbReference type="EMBL" id="TNV83137.1"/>
    </source>
</evidence>
<sequence length="73" mass="8258">MTHQPEEDLGKSLRGISESSRSDNSSVQISLQASKTRKVRLLECWPIFLAQLLMLMYRLFSFMFKGTSSTAAT</sequence>
<gene>
    <name evidence="3" type="ORF">FGO68_gene12288</name>
</gene>
<evidence type="ECO:0000313" key="4">
    <source>
        <dbReference type="Proteomes" id="UP000785679"/>
    </source>
</evidence>
<keyword evidence="4" id="KW-1185">Reference proteome</keyword>
<feature type="region of interest" description="Disordered" evidence="1">
    <location>
        <begin position="1"/>
        <end position="27"/>
    </location>
</feature>
<dbReference type="EMBL" id="RRYP01004126">
    <property type="protein sequence ID" value="TNV83137.1"/>
    <property type="molecule type" value="Genomic_DNA"/>
</dbReference>
<keyword evidence="2" id="KW-0472">Membrane</keyword>
<feature type="compositionally biased region" description="Basic and acidic residues" evidence="1">
    <location>
        <begin position="1"/>
        <end position="11"/>
    </location>
</feature>
<evidence type="ECO:0000256" key="2">
    <source>
        <dbReference type="SAM" id="Phobius"/>
    </source>
</evidence>
<evidence type="ECO:0000256" key="1">
    <source>
        <dbReference type="SAM" id="MobiDB-lite"/>
    </source>
</evidence>
<accession>A0A8J8NW91</accession>
<name>A0A8J8NW91_HALGN</name>
<reference evidence="3" key="1">
    <citation type="submission" date="2019-06" db="EMBL/GenBank/DDBJ databases">
        <authorList>
            <person name="Zheng W."/>
        </authorList>
    </citation>
    <scope>NUCLEOTIDE SEQUENCE</scope>
    <source>
        <strain evidence="3">QDHG01</strain>
    </source>
</reference>
<keyword evidence="2" id="KW-0812">Transmembrane</keyword>